<dbReference type="AlphaFoldDB" id="A0A1W2GAQ4"/>
<feature type="compositionally biased region" description="Basic residues" evidence="1">
    <location>
        <begin position="70"/>
        <end position="82"/>
    </location>
</feature>
<organism evidence="2 3">
    <name type="scientific">Reichenbachiella faecimaris</name>
    <dbReference type="NCBI Taxonomy" id="692418"/>
    <lineage>
        <taxon>Bacteria</taxon>
        <taxon>Pseudomonadati</taxon>
        <taxon>Bacteroidota</taxon>
        <taxon>Cytophagia</taxon>
        <taxon>Cytophagales</taxon>
        <taxon>Reichenbachiellaceae</taxon>
        <taxon>Reichenbachiella</taxon>
    </lineage>
</organism>
<gene>
    <name evidence="2" type="ORF">SAMN04488029_1651</name>
</gene>
<dbReference type="EMBL" id="FWYF01000002">
    <property type="protein sequence ID" value="SMD33760.1"/>
    <property type="molecule type" value="Genomic_DNA"/>
</dbReference>
<dbReference type="Gene3D" id="1.10.1220.10">
    <property type="entry name" value="Met repressor-like"/>
    <property type="match status" value="1"/>
</dbReference>
<keyword evidence="3" id="KW-1185">Reference proteome</keyword>
<dbReference type="InterPro" id="IPR013321">
    <property type="entry name" value="Arc_rbn_hlx_hlx"/>
</dbReference>
<accession>A0A1W2GAQ4</accession>
<proteinExistence type="predicted"/>
<name>A0A1W2GAQ4_REIFA</name>
<sequence>MLNVRLDKDTEKTLKNYSELNNMSKTDVVKEALAMYFSKEKEIKQPYGLGEDLFGAGESGDGDRSASYKSKLRKKLHEKHSH</sequence>
<protein>
    <recommendedName>
        <fullName evidence="4">Ribbon-helix-helix protein, copG family</fullName>
    </recommendedName>
</protein>
<evidence type="ECO:0000256" key="1">
    <source>
        <dbReference type="SAM" id="MobiDB-lite"/>
    </source>
</evidence>
<evidence type="ECO:0000313" key="2">
    <source>
        <dbReference type="EMBL" id="SMD33760.1"/>
    </source>
</evidence>
<reference evidence="2 3" key="1">
    <citation type="submission" date="2017-04" db="EMBL/GenBank/DDBJ databases">
        <authorList>
            <person name="Afonso C.L."/>
            <person name="Miller P.J."/>
            <person name="Scott M.A."/>
            <person name="Spackman E."/>
            <person name="Goraichik I."/>
            <person name="Dimitrov K.M."/>
            <person name="Suarez D.L."/>
            <person name="Swayne D.E."/>
        </authorList>
    </citation>
    <scope>NUCLEOTIDE SEQUENCE [LARGE SCALE GENOMIC DNA]</scope>
    <source>
        <strain evidence="2 3">DSM 26133</strain>
    </source>
</reference>
<feature type="region of interest" description="Disordered" evidence="1">
    <location>
        <begin position="54"/>
        <end position="82"/>
    </location>
</feature>
<dbReference type="OrthoDB" id="2087534at2"/>
<dbReference type="RefSeq" id="WP_084372169.1">
    <property type="nucleotide sequence ID" value="NZ_FWYF01000002.1"/>
</dbReference>
<dbReference type="STRING" id="692418.SAMN04488029_1651"/>
<dbReference type="Proteomes" id="UP000192472">
    <property type="component" value="Unassembled WGS sequence"/>
</dbReference>
<evidence type="ECO:0008006" key="4">
    <source>
        <dbReference type="Google" id="ProtNLM"/>
    </source>
</evidence>
<evidence type="ECO:0000313" key="3">
    <source>
        <dbReference type="Proteomes" id="UP000192472"/>
    </source>
</evidence>
<dbReference type="GO" id="GO:0006355">
    <property type="term" value="P:regulation of DNA-templated transcription"/>
    <property type="evidence" value="ECO:0007669"/>
    <property type="project" value="InterPro"/>
</dbReference>